<accession>A0A0M3RA56</accession>
<reference evidence="1 2" key="2">
    <citation type="journal article" date="2016" name="Int. J. Syst. Evol. Microbiol.">
        <title>Bacillus gobiensis sp. nov., isolated from a soil sample.</title>
        <authorList>
            <person name="Liu B."/>
            <person name="Liu G.H."/>
            <person name="Cetin S."/>
            <person name="Schumann P."/>
            <person name="Pan Z.Z."/>
            <person name="Chen Q.Q."/>
        </authorList>
    </citation>
    <scope>NUCLEOTIDE SEQUENCE [LARGE SCALE GENOMIC DNA]</scope>
    <source>
        <strain evidence="1 2">FJAT-4402</strain>
    </source>
</reference>
<dbReference type="OrthoDB" id="1495225at2"/>
<organism evidence="1 2">
    <name type="scientific">Bacillus gobiensis</name>
    <dbReference type="NCBI Taxonomy" id="1441095"/>
    <lineage>
        <taxon>Bacteria</taxon>
        <taxon>Bacillati</taxon>
        <taxon>Bacillota</taxon>
        <taxon>Bacilli</taxon>
        <taxon>Bacillales</taxon>
        <taxon>Bacillaceae</taxon>
        <taxon>Bacillus</taxon>
    </lineage>
</organism>
<dbReference type="EMBL" id="CP012600">
    <property type="protein sequence ID" value="ALC82602.1"/>
    <property type="molecule type" value="Genomic_DNA"/>
</dbReference>
<dbReference type="InterPro" id="IPR008792">
    <property type="entry name" value="PQQD"/>
</dbReference>
<reference evidence="2" key="1">
    <citation type="submission" date="2015-08" db="EMBL/GenBank/DDBJ databases">
        <title>Genome sequencing project for genomic taxonomy and phylogenomics of Bacillus-like bacteria.</title>
        <authorList>
            <person name="Liu B."/>
            <person name="Wang J."/>
            <person name="Zhu Y."/>
            <person name="Liu G."/>
            <person name="Chen Q."/>
            <person name="Chen Z."/>
            <person name="Lan J."/>
            <person name="Che J."/>
            <person name="Ge C."/>
            <person name="Shi H."/>
            <person name="Pan Z."/>
            <person name="Liu X."/>
        </authorList>
    </citation>
    <scope>NUCLEOTIDE SEQUENCE [LARGE SCALE GENOMIC DNA]</scope>
    <source>
        <strain evidence="2">FJAT-4402</strain>
    </source>
</reference>
<dbReference type="Gene3D" id="1.10.10.1150">
    <property type="entry name" value="Coenzyme PQQ synthesis protein D (PqqD)"/>
    <property type="match status" value="1"/>
</dbReference>
<dbReference type="PATRIC" id="fig|1441095.3.peg.3132"/>
<proteinExistence type="predicted"/>
<dbReference type="InterPro" id="IPR041881">
    <property type="entry name" value="PqqD_sf"/>
</dbReference>
<sequence>MDKKITPDSVVAQNEGYIASNMDGEKVMMSIKNSKYYNLGEIGGAIWDAAVRPIKVSDLVTHLQSEYDVNREQCERQVIAFLENLQKEGLIQSGKGSEVM</sequence>
<gene>
    <name evidence="1" type="ORF">AM592_14215</name>
</gene>
<evidence type="ECO:0000313" key="1">
    <source>
        <dbReference type="EMBL" id="ALC82602.1"/>
    </source>
</evidence>
<dbReference type="RefSeq" id="WP_053604407.1">
    <property type="nucleotide sequence ID" value="NZ_CP012600.1"/>
</dbReference>
<dbReference type="Proteomes" id="UP000067625">
    <property type="component" value="Chromosome"/>
</dbReference>
<dbReference type="AlphaFoldDB" id="A0A0M3RA56"/>
<dbReference type="Pfam" id="PF05402">
    <property type="entry name" value="PqqD"/>
    <property type="match status" value="1"/>
</dbReference>
<evidence type="ECO:0000313" key="2">
    <source>
        <dbReference type="Proteomes" id="UP000067625"/>
    </source>
</evidence>
<keyword evidence="2" id="KW-1185">Reference proteome</keyword>
<dbReference type="NCBIfam" id="NF033536">
    <property type="entry name" value="lasso_PqqD_Bac"/>
    <property type="match status" value="1"/>
</dbReference>
<protein>
    <submittedName>
        <fullName evidence="1">Metallophosphoesterase</fullName>
    </submittedName>
</protein>
<name>A0A0M3RA56_9BACI</name>
<dbReference type="STRING" id="1441095.AM592_14215"/>